<keyword evidence="4 11" id="KW-0808">Transferase</keyword>
<evidence type="ECO:0000256" key="10">
    <source>
        <dbReference type="ARBA" id="ARBA00023315"/>
    </source>
</evidence>
<dbReference type="PANTHER" id="PTHR12317">
    <property type="entry name" value="DIACYLGLYCEROL O-ACYLTRANSFERASE"/>
    <property type="match status" value="1"/>
</dbReference>
<evidence type="ECO:0000256" key="6">
    <source>
        <dbReference type="ARBA" id="ARBA00022824"/>
    </source>
</evidence>
<dbReference type="OMA" id="CANASDD"/>
<keyword evidence="3" id="KW-0444">Lipid biosynthesis</keyword>
<dbReference type="EC" id="2.3.1.-" evidence="11"/>
<dbReference type="EMBL" id="CM000605">
    <property type="protein sequence ID" value="EEC51594.1"/>
    <property type="molecule type" value="Genomic_DNA"/>
</dbReference>
<keyword evidence="8" id="KW-0443">Lipid metabolism</keyword>
<keyword evidence="9 11" id="KW-0472">Membrane</keyword>
<proteinExistence type="inferred from homology"/>
<evidence type="ECO:0000256" key="1">
    <source>
        <dbReference type="ARBA" id="ARBA00004477"/>
    </source>
</evidence>
<sequence length="392" mass="43908">MRERSCANASDDDSIHKQSPELEAEFLHTSKLTLADMRRLAHDPKDRRLATKPAAQATKEDVLTVQPMSFVEHTACCLFLAFGVPNGALTIPIATWLIGKFVVRNVFLAFLLAGCILLPLAILPQEYVPARLQSWLALQILKYFSFSLVMEERPPTMCTGKQLIEQPARPRIVTAYPHGVFPYGNALTVVTWPLLTGHHIVGLAANAALRTPIFKQILRSIGVKDASRASVRNALETWPFTVGISPGGVAEVFETNHFNEHILLKERIGVIKMAIRTGADLVPGYMYGNTNLYWCWTGEGIPGARWLLEYVSRKILGFALVPIAGRWGLPIPYRTPILCVVGKPIPTIHLQTEEPSMEQIVDIQEQLSTELKSMFDRYKHLYGWEDRMLVIT</sequence>
<reference evidence="12 13" key="1">
    <citation type="journal article" date="2008" name="Nature">
        <title>The Phaeodactylum genome reveals the evolutionary history of diatom genomes.</title>
        <authorList>
            <person name="Bowler C."/>
            <person name="Allen A.E."/>
            <person name="Badger J.H."/>
            <person name="Grimwood J."/>
            <person name="Jabbari K."/>
            <person name="Kuo A."/>
            <person name="Maheswari U."/>
            <person name="Martens C."/>
            <person name="Maumus F."/>
            <person name="Otillar R.P."/>
            <person name="Rayko E."/>
            <person name="Salamov A."/>
            <person name="Vandepoele K."/>
            <person name="Beszteri B."/>
            <person name="Gruber A."/>
            <person name="Heijde M."/>
            <person name="Katinka M."/>
            <person name="Mock T."/>
            <person name="Valentin K."/>
            <person name="Verret F."/>
            <person name="Berges J.A."/>
            <person name="Brownlee C."/>
            <person name="Cadoret J.P."/>
            <person name="Chiovitti A."/>
            <person name="Choi C.J."/>
            <person name="Coesel S."/>
            <person name="De Martino A."/>
            <person name="Detter J.C."/>
            <person name="Durkin C."/>
            <person name="Falciatore A."/>
            <person name="Fournet J."/>
            <person name="Haruta M."/>
            <person name="Huysman M.J."/>
            <person name="Jenkins B.D."/>
            <person name="Jiroutova K."/>
            <person name="Jorgensen R.E."/>
            <person name="Joubert Y."/>
            <person name="Kaplan A."/>
            <person name="Kroger N."/>
            <person name="Kroth P.G."/>
            <person name="La Roche J."/>
            <person name="Lindquist E."/>
            <person name="Lommer M."/>
            <person name="Martin-Jezequel V."/>
            <person name="Lopez P.J."/>
            <person name="Lucas S."/>
            <person name="Mangogna M."/>
            <person name="McGinnis K."/>
            <person name="Medlin L.K."/>
            <person name="Montsant A."/>
            <person name="Oudot-Le Secq M.P."/>
            <person name="Napoli C."/>
            <person name="Obornik M."/>
            <person name="Parker M.S."/>
            <person name="Petit J.L."/>
            <person name="Porcel B.M."/>
            <person name="Poulsen N."/>
            <person name="Robison M."/>
            <person name="Rychlewski L."/>
            <person name="Rynearson T.A."/>
            <person name="Schmutz J."/>
            <person name="Shapiro H."/>
            <person name="Siaut M."/>
            <person name="Stanley M."/>
            <person name="Sussman M.R."/>
            <person name="Taylor A.R."/>
            <person name="Vardi A."/>
            <person name="von Dassow P."/>
            <person name="Vyverman W."/>
            <person name="Willis A."/>
            <person name="Wyrwicz L.S."/>
            <person name="Rokhsar D.S."/>
            <person name="Weissenbach J."/>
            <person name="Armbrust E.V."/>
            <person name="Green B.R."/>
            <person name="Van de Peer Y."/>
            <person name="Grigoriev I.V."/>
        </authorList>
    </citation>
    <scope>NUCLEOTIDE SEQUENCE [LARGE SCALE GENOMIC DNA]</scope>
    <source>
        <strain evidence="12 13">CCAP 1055/1</strain>
    </source>
</reference>
<keyword evidence="10" id="KW-0012">Acyltransferase</keyword>
<keyword evidence="6 11" id="KW-0256">Endoplasmic reticulum</keyword>
<evidence type="ECO:0000256" key="7">
    <source>
        <dbReference type="ARBA" id="ARBA00022989"/>
    </source>
</evidence>
<evidence type="ECO:0000256" key="8">
    <source>
        <dbReference type="ARBA" id="ARBA00023098"/>
    </source>
</evidence>
<name>B7FP00_PHATC</name>
<dbReference type="eggNOG" id="KOG0831">
    <property type="taxonomic scope" value="Eukaryota"/>
</dbReference>
<gene>
    <name evidence="12" type="ORF">PHATRDRAFT_31662</name>
</gene>
<evidence type="ECO:0000313" key="13">
    <source>
        <dbReference type="Proteomes" id="UP000000759"/>
    </source>
</evidence>
<evidence type="ECO:0000256" key="11">
    <source>
        <dbReference type="RuleBase" id="RU367023"/>
    </source>
</evidence>
<evidence type="ECO:0000256" key="2">
    <source>
        <dbReference type="ARBA" id="ARBA00005420"/>
    </source>
</evidence>
<evidence type="ECO:0000256" key="5">
    <source>
        <dbReference type="ARBA" id="ARBA00022692"/>
    </source>
</evidence>
<dbReference type="HOGENOM" id="CLU_712383_0_0_1"/>
<comment type="similarity">
    <text evidence="2 11">Belongs to the diacylglycerol acyltransferase family.</text>
</comment>
<reference evidence="13" key="2">
    <citation type="submission" date="2008-08" db="EMBL/GenBank/DDBJ databases">
        <authorList>
            <consortium name="Diatom Consortium"/>
            <person name="Grigoriev I."/>
            <person name="Grimwood J."/>
            <person name="Kuo A."/>
            <person name="Otillar R.P."/>
            <person name="Salamov A."/>
            <person name="Detter J.C."/>
            <person name="Lindquist E."/>
            <person name="Shapiro H."/>
            <person name="Lucas S."/>
            <person name="Glavina del Rio T."/>
            <person name="Pitluck S."/>
            <person name="Rokhsar D."/>
            <person name="Bowler C."/>
        </authorList>
    </citation>
    <scope>GENOME REANNOTATION</scope>
    <source>
        <strain evidence="13">CCAP 1055/1</strain>
    </source>
</reference>
<dbReference type="InterPro" id="IPR007130">
    <property type="entry name" value="DAGAT"/>
</dbReference>
<evidence type="ECO:0000256" key="4">
    <source>
        <dbReference type="ARBA" id="ARBA00022679"/>
    </source>
</evidence>
<evidence type="ECO:0000256" key="9">
    <source>
        <dbReference type="ARBA" id="ARBA00023136"/>
    </source>
</evidence>
<comment type="caution">
    <text evidence="11">Lacks conserved residue(s) required for the propagation of feature annotation.</text>
</comment>
<dbReference type="AlphaFoldDB" id="B7FP00"/>
<dbReference type="InParanoid" id="B7FP00"/>
<keyword evidence="5 11" id="KW-0812">Transmembrane</keyword>
<evidence type="ECO:0000313" key="12">
    <source>
        <dbReference type="EMBL" id="EEC51594.1"/>
    </source>
</evidence>
<dbReference type="RefSeq" id="XP_002177131.1">
    <property type="nucleotide sequence ID" value="XM_002177095.1"/>
</dbReference>
<dbReference type="GeneID" id="7196301"/>
<comment type="subcellular location">
    <subcellularLocation>
        <location evidence="1 11">Endoplasmic reticulum membrane</location>
        <topology evidence="1 11">Multi-pass membrane protein</topology>
    </subcellularLocation>
</comment>
<dbReference type="GO" id="GO:0005789">
    <property type="term" value="C:endoplasmic reticulum membrane"/>
    <property type="evidence" value="ECO:0007669"/>
    <property type="project" value="UniProtKB-SubCell"/>
</dbReference>
<dbReference type="OrthoDB" id="264532at2759"/>
<dbReference type="KEGG" id="pti:PHATRDRAFT_31662"/>
<evidence type="ECO:0000256" key="3">
    <source>
        <dbReference type="ARBA" id="ARBA00022516"/>
    </source>
</evidence>
<accession>B7FP00</accession>
<feature type="transmembrane region" description="Helical" evidence="11">
    <location>
        <begin position="105"/>
        <end position="123"/>
    </location>
</feature>
<dbReference type="GO" id="GO:0019432">
    <property type="term" value="P:triglyceride biosynthetic process"/>
    <property type="evidence" value="ECO:0007669"/>
    <property type="project" value="TreeGrafter"/>
</dbReference>
<dbReference type="Proteomes" id="UP000000759">
    <property type="component" value="Chromosome 1"/>
</dbReference>
<keyword evidence="13" id="KW-1185">Reference proteome</keyword>
<dbReference type="PANTHER" id="PTHR12317:SF63">
    <property type="entry name" value="DIACYLGLYCEROL O-ACYLTRANSFERASE 2"/>
    <property type="match status" value="1"/>
</dbReference>
<dbReference type="PaxDb" id="2850-Phatr31662"/>
<dbReference type="GO" id="GO:0004144">
    <property type="term" value="F:diacylglycerol O-acyltransferase activity"/>
    <property type="evidence" value="ECO:0007669"/>
    <property type="project" value="TreeGrafter"/>
</dbReference>
<organism evidence="12 13">
    <name type="scientific">Phaeodactylum tricornutum (strain CCAP 1055/1)</name>
    <dbReference type="NCBI Taxonomy" id="556484"/>
    <lineage>
        <taxon>Eukaryota</taxon>
        <taxon>Sar</taxon>
        <taxon>Stramenopiles</taxon>
        <taxon>Ochrophyta</taxon>
        <taxon>Bacillariophyta</taxon>
        <taxon>Bacillariophyceae</taxon>
        <taxon>Bacillariophycidae</taxon>
        <taxon>Naviculales</taxon>
        <taxon>Phaeodactylaceae</taxon>
        <taxon>Phaeodactylum</taxon>
    </lineage>
</organism>
<protein>
    <recommendedName>
        <fullName evidence="11">Acyltransferase</fullName>
        <ecNumber evidence="11">2.3.1.-</ecNumber>
    </recommendedName>
</protein>
<keyword evidence="7 11" id="KW-1133">Transmembrane helix</keyword>
<dbReference type="Pfam" id="PF03982">
    <property type="entry name" value="DAGAT"/>
    <property type="match status" value="1"/>
</dbReference>